<evidence type="ECO:0000313" key="2">
    <source>
        <dbReference type="EMBL" id="KAF2012336.1"/>
    </source>
</evidence>
<dbReference type="GeneID" id="54280024"/>
<feature type="region of interest" description="Disordered" evidence="1">
    <location>
        <begin position="64"/>
        <end position="113"/>
    </location>
</feature>
<feature type="compositionally biased region" description="Basic residues" evidence="1">
    <location>
        <begin position="101"/>
        <end position="112"/>
    </location>
</feature>
<gene>
    <name evidence="2" type="ORF">BU24DRAFT_274962</name>
</gene>
<sequence length="189" mass="21391">MQIGNCPRSAATLRSSPIDVSQYELRRCSVRPSHLSYSWRHLIESKTCKSRTKSQTNLAITSSILTGINPTKPTTPPKHKSYKPLPFPRNNTGSLSSNKQPHTHSLRPHGKKPFLDPHNPNATPWHAMWPIQPGGNGDPTSHCNTSCVLYIRQPIGRFQRAPRRHSNRRLSCSWDSQCRGSALYEFLFL</sequence>
<name>A0A6A5XHK8_9PLEO</name>
<keyword evidence="3" id="KW-1185">Reference proteome</keyword>
<evidence type="ECO:0000313" key="3">
    <source>
        <dbReference type="Proteomes" id="UP000799778"/>
    </source>
</evidence>
<accession>A0A6A5XHK8</accession>
<proteinExistence type="predicted"/>
<dbReference type="AlphaFoldDB" id="A0A6A5XHK8"/>
<dbReference type="RefSeq" id="XP_033380675.1">
    <property type="nucleotide sequence ID" value="XM_033522627.1"/>
</dbReference>
<protein>
    <submittedName>
        <fullName evidence="2">Uncharacterized protein</fullName>
    </submittedName>
</protein>
<evidence type="ECO:0000256" key="1">
    <source>
        <dbReference type="SAM" id="MobiDB-lite"/>
    </source>
</evidence>
<dbReference type="EMBL" id="ML978073">
    <property type="protein sequence ID" value="KAF2012336.1"/>
    <property type="molecule type" value="Genomic_DNA"/>
</dbReference>
<organism evidence="2 3">
    <name type="scientific">Aaosphaeria arxii CBS 175.79</name>
    <dbReference type="NCBI Taxonomy" id="1450172"/>
    <lineage>
        <taxon>Eukaryota</taxon>
        <taxon>Fungi</taxon>
        <taxon>Dikarya</taxon>
        <taxon>Ascomycota</taxon>
        <taxon>Pezizomycotina</taxon>
        <taxon>Dothideomycetes</taxon>
        <taxon>Pleosporomycetidae</taxon>
        <taxon>Pleosporales</taxon>
        <taxon>Pleosporales incertae sedis</taxon>
        <taxon>Aaosphaeria</taxon>
    </lineage>
</organism>
<dbReference type="Proteomes" id="UP000799778">
    <property type="component" value="Unassembled WGS sequence"/>
</dbReference>
<reference evidence="2" key="1">
    <citation type="journal article" date="2020" name="Stud. Mycol.">
        <title>101 Dothideomycetes genomes: a test case for predicting lifestyles and emergence of pathogens.</title>
        <authorList>
            <person name="Haridas S."/>
            <person name="Albert R."/>
            <person name="Binder M."/>
            <person name="Bloem J."/>
            <person name="Labutti K."/>
            <person name="Salamov A."/>
            <person name="Andreopoulos B."/>
            <person name="Baker S."/>
            <person name="Barry K."/>
            <person name="Bills G."/>
            <person name="Bluhm B."/>
            <person name="Cannon C."/>
            <person name="Castanera R."/>
            <person name="Culley D."/>
            <person name="Daum C."/>
            <person name="Ezra D."/>
            <person name="Gonzalez J."/>
            <person name="Henrissat B."/>
            <person name="Kuo A."/>
            <person name="Liang C."/>
            <person name="Lipzen A."/>
            <person name="Lutzoni F."/>
            <person name="Magnuson J."/>
            <person name="Mondo S."/>
            <person name="Nolan M."/>
            <person name="Ohm R."/>
            <person name="Pangilinan J."/>
            <person name="Park H.-J."/>
            <person name="Ramirez L."/>
            <person name="Alfaro M."/>
            <person name="Sun H."/>
            <person name="Tritt A."/>
            <person name="Yoshinaga Y."/>
            <person name="Zwiers L.-H."/>
            <person name="Turgeon B."/>
            <person name="Goodwin S."/>
            <person name="Spatafora J."/>
            <person name="Crous P."/>
            <person name="Grigoriev I."/>
        </authorList>
    </citation>
    <scope>NUCLEOTIDE SEQUENCE</scope>
    <source>
        <strain evidence="2">CBS 175.79</strain>
    </source>
</reference>
<feature type="compositionally biased region" description="Polar residues" evidence="1">
    <location>
        <begin position="89"/>
        <end position="100"/>
    </location>
</feature>